<sequence>MSVSSPVPVALAQCPDYAPDRLAALVPRLLDATGVAFRPGETVLVKPNLVAAGNPLACTEPAVARAVCAYLLDLGARVVVADSPAFGTADGVARKCGLAQTLAPLGIPVRTLGNPEALRLSFGASIGLSRDALEADRILNLPRLKAHCQMRITAAVKNLFGCVCGMRKAIAHTRFGECDNRFEAMITEVCAALPPVVTLLDGVNAMHESGPRDGSPFALGLLAASANPQALDTALYGLLKLSPADIALWREAIARALPGADPADIAYPLDRPEAFDATGFVVPGILDPVAFRPTRLARGALRRLYAKIS</sequence>
<protein>
    <submittedName>
        <fullName evidence="2">Uncharacterized protein (DUF362 family)</fullName>
    </submittedName>
</protein>
<accession>A0A846QKW8</accession>
<dbReference type="Pfam" id="PF04015">
    <property type="entry name" value="DUF362"/>
    <property type="match status" value="1"/>
</dbReference>
<dbReference type="AlphaFoldDB" id="A0A846QKW8"/>
<gene>
    <name evidence="2" type="ORF">GGQ74_002501</name>
</gene>
<keyword evidence="3" id="KW-1185">Reference proteome</keyword>
<proteinExistence type="predicted"/>
<reference evidence="2 3" key="1">
    <citation type="submission" date="2020-03" db="EMBL/GenBank/DDBJ databases">
        <title>Genomic Encyclopedia of Type Strains, Phase IV (KMG-IV): sequencing the most valuable type-strain genomes for metagenomic binning, comparative biology and taxonomic classification.</title>
        <authorList>
            <person name="Goeker M."/>
        </authorList>
    </citation>
    <scope>NUCLEOTIDE SEQUENCE [LARGE SCALE GENOMIC DNA]</scope>
    <source>
        <strain evidence="2 3">DSM 24233</strain>
    </source>
</reference>
<name>A0A846QKW8_9BACT</name>
<organism evidence="2 3">
    <name type="scientific">Desulfobaculum xiamenense</name>
    <dbReference type="NCBI Taxonomy" id="995050"/>
    <lineage>
        <taxon>Bacteria</taxon>
        <taxon>Pseudomonadati</taxon>
        <taxon>Thermodesulfobacteriota</taxon>
        <taxon>Desulfovibrionia</taxon>
        <taxon>Desulfovibrionales</taxon>
        <taxon>Desulfovibrionaceae</taxon>
        <taxon>Desulfobaculum</taxon>
    </lineage>
</organism>
<evidence type="ECO:0000313" key="3">
    <source>
        <dbReference type="Proteomes" id="UP000580856"/>
    </source>
</evidence>
<dbReference type="InterPro" id="IPR007160">
    <property type="entry name" value="DUF362"/>
</dbReference>
<evidence type="ECO:0000259" key="1">
    <source>
        <dbReference type="Pfam" id="PF04015"/>
    </source>
</evidence>
<feature type="domain" description="DUF362" evidence="1">
    <location>
        <begin position="43"/>
        <end position="235"/>
    </location>
</feature>
<evidence type="ECO:0000313" key="2">
    <source>
        <dbReference type="EMBL" id="NJB68828.1"/>
    </source>
</evidence>
<dbReference type="Proteomes" id="UP000580856">
    <property type="component" value="Unassembled WGS sequence"/>
</dbReference>
<dbReference type="RefSeq" id="WP_167941865.1">
    <property type="nucleotide sequence ID" value="NZ_JAATJA010000002.1"/>
</dbReference>
<dbReference type="EMBL" id="JAATJA010000002">
    <property type="protein sequence ID" value="NJB68828.1"/>
    <property type="molecule type" value="Genomic_DNA"/>
</dbReference>
<comment type="caution">
    <text evidence="2">The sequence shown here is derived from an EMBL/GenBank/DDBJ whole genome shotgun (WGS) entry which is preliminary data.</text>
</comment>